<evidence type="ECO:0000256" key="1">
    <source>
        <dbReference type="ARBA" id="ARBA00004651"/>
    </source>
</evidence>
<evidence type="ECO:0000256" key="3">
    <source>
        <dbReference type="ARBA" id="ARBA00022692"/>
    </source>
</evidence>
<keyword evidence="2" id="KW-1003">Cell membrane</keyword>
<accession>A0A8J8TEK4</accession>
<dbReference type="InterPro" id="IPR032816">
    <property type="entry name" value="VTT_dom"/>
</dbReference>
<comment type="subcellular location">
    <subcellularLocation>
        <location evidence="1">Cell membrane</location>
        <topology evidence="1">Multi-pass membrane protein</topology>
    </subcellularLocation>
</comment>
<evidence type="ECO:0000256" key="4">
    <source>
        <dbReference type="ARBA" id="ARBA00022989"/>
    </source>
</evidence>
<dbReference type="AlphaFoldDB" id="A0A8J8TEK4"/>
<dbReference type="GO" id="GO:0005886">
    <property type="term" value="C:plasma membrane"/>
    <property type="evidence" value="ECO:0007669"/>
    <property type="project" value="UniProtKB-SubCell"/>
</dbReference>
<organism evidence="8 9">
    <name type="scientific">Candidatus Methanomassiliicoccus intestinalis</name>
    <dbReference type="NCBI Taxonomy" id="1406512"/>
    <lineage>
        <taxon>Archaea</taxon>
        <taxon>Methanobacteriati</taxon>
        <taxon>Thermoplasmatota</taxon>
        <taxon>Thermoplasmata</taxon>
        <taxon>Methanomassiliicoccales</taxon>
        <taxon>Methanomassiliicoccaceae</taxon>
        <taxon>Methanomassiliicoccus</taxon>
    </lineage>
</organism>
<dbReference type="EMBL" id="LVVT01000014">
    <property type="protein sequence ID" value="TQS82863.1"/>
    <property type="molecule type" value="Genomic_DNA"/>
</dbReference>
<sequence length="215" mass="23548">MSIVGSLFDTIFEIVTNFIDTIGYAGIFLAMFIEGILTPIPSEIIMPFAGYLAENGRFNLVLVIFVASVGATLGAIVAYHLAKWLGRAVILKYGKYIGLNEGSLDKANAWFEKYGSYGVLIGHALPGIRSIISFPAGLADMDLKKFTIFTFIGAAIWNTVLGSAGYVLGENYGQIEELFEAAHIDIIILSILVIALATYFIYKHYKKVKNNITDE</sequence>
<dbReference type="RefSeq" id="WP_400256612.1">
    <property type="nucleotide sequence ID" value="NZ_CAYAYE010000013.1"/>
</dbReference>
<evidence type="ECO:0000259" key="7">
    <source>
        <dbReference type="Pfam" id="PF09335"/>
    </source>
</evidence>
<comment type="caution">
    <text evidence="8">The sequence shown here is derived from an EMBL/GenBank/DDBJ whole genome shotgun (WGS) entry which is preliminary data.</text>
</comment>
<feature type="transmembrane region" description="Helical" evidence="6">
    <location>
        <begin position="146"/>
        <end position="169"/>
    </location>
</feature>
<dbReference type="Proteomes" id="UP000752814">
    <property type="component" value="Unassembled WGS sequence"/>
</dbReference>
<protein>
    <recommendedName>
        <fullName evidence="7">VTT domain-containing protein</fullName>
    </recommendedName>
</protein>
<gene>
    <name evidence="8" type="ORF">A3207_02640</name>
</gene>
<feature type="transmembrane region" description="Helical" evidence="6">
    <location>
        <begin position="60"/>
        <end position="82"/>
    </location>
</feature>
<reference evidence="8" key="1">
    <citation type="submission" date="2016-03" db="EMBL/GenBank/DDBJ databases">
        <authorList>
            <person name="Borrel G."/>
            <person name="Mccann A."/>
            <person name="O'Toole P.W."/>
        </authorList>
    </citation>
    <scope>NUCLEOTIDE SEQUENCE</scope>
    <source>
        <strain evidence="8">183</strain>
    </source>
</reference>
<feature type="transmembrane region" description="Helical" evidence="6">
    <location>
        <begin position="181"/>
        <end position="202"/>
    </location>
</feature>
<keyword evidence="3 6" id="KW-0812">Transmembrane</keyword>
<proteinExistence type="predicted"/>
<dbReference type="PANTHER" id="PTHR42709">
    <property type="entry name" value="ALKALINE PHOSPHATASE LIKE PROTEIN"/>
    <property type="match status" value="1"/>
</dbReference>
<name>A0A8J8TEK4_9ARCH</name>
<evidence type="ECO:0000256" key="6">
    <source>
        <dbReference type="SAM" id="Phobius"/>
    </source>
</evidence>
<evidence type="ECO:0000313" key="8">
    <source>
        <dbReference type="EMBL" id="TQS82863.1"/>
    </source>
</evidence>
<evidence type="ECO:0000256" key="2">
    <source>
        <dbReference type="ARBA" id="ARBA00022475"/>
    </source>
</evidence>
<dbReference type="Pfam" id="PF09335">
    <property type="entry name" value="VTT_dom"/>
    <property type="match status" value="1"/>
</dbReference>
<feature type="domain" description="VTT" evidence="7">
    <location>
        <begin position="40"/>
        <end position="166"/>
    </location>
</feature>
<evidence type="ECO:0000256" key="5">
    <source>
        <dbReference type="ARBA" id="ARBA00023136"/>
    </source>
</evidence>
<evidence type="ECO:0000313" key="9">
    <source>
        <dbReference type="Proteomes" id="UP000752814"/>
    </source>
</evidence>
<feature type="transmembrane region" description="Helical" evidence="6">
    <location>
        <begin position="21"/>
        <end position="40"/>
    </location>
</feature>
<dbReference type="PANTHER" id="PTHR42709:SF6">
    <property type="entry name" value="UNDECAPRENYL PHOSPHATE TRANSPORTER A"/>
    <property type="match status" value="1"/>
</dbReference>
<dbReference type="InterPro" id="IPR051311">
    <property type="entry name" value="DedA_domain"/>
</dbReference>
<keyword evidence="5 6" id="KW-0472">Membrane</keyword>
<keyword evidence="4 6" id="KW-1133">Transmembrane helix</keyword>